<evidence type="ECO:0000256" key="1">
    <source>
        <dbReference type="ARBA" id="ARBA00022723"/>
    </source>
</evidence>
<evidence type="ECO:0000256" key="2">
    <source>
        <dbReference type="ARBA" id="ARBA00022771"/>
    </source>
</evidence>
<dbReference type="AlphaFoldDB" id="A0AAE1ERW8"/>
<feature type="region of interest" description="Disordered" evidence="5">
    <location>
        <begin position="460"/>
        <end position="495"/>
    </location>
</feature>
<evidence type="ECO:0000256" key="4">
    <source>
        <dbReference type="PROSITE-ProRule" id="PRU00042"/>
    </source>
</evidence>
<reference evidence="7" key="1">
    <citation type="submission" date="2023-10" db="EMBL/GenBank/DDBJ databases">
        <title>Genome assemblies of two species of porcelain crab, Petrolisthes cinctipes and Petrolisthes manimaculis (Anomura: Porcellanidae).</title>
        <authorList>
            <person name="Angst P."/>
        </authorList>
    </citation>
    <scope>NUCLEOTIDE SEQUENCE</scope>
    <source>
        <strain evidence="7">PB745_01</strain>
        <tissue evidence="7">Gill</tissue>
    </source>
</reference>
<evidence type="ECO:0000313" key="7">
    <source>
        <dbReference type="EMBL" id="KAK3860298.1"/>
    </source>
</evidence>
<dbReference type="PANTHER" id="PTHR23235:SF150">
    <property type="entry name" value="KRUEPPEL-LIKE FACTOR LUNA"/>
    <property type="match status" value="1"/>
</dbReference>
<evidence type="ECO:0000256" key="3">
    <source>
        <dbReference type="ARBA" id="ARBA00022833"/>
    </source>
</evidence>
<feature type="region of interest" description="Disordered" evidence="5">
    <location>
        <begin position="136"/>
        <end position="159"/>
    </location>
</feature>
<feature type="region of interest" description="Disordered" evidence="5">
    <location>
        <begin position="368"/>
        <end position="424"/>
    </location>
</feature>
<dbReference type="Gene3D" id="3.30.160.60">
    <property type="entry name" value="Classic Zinc Finger"/>
    <property type="match status" value="1"/>
</dbReference>
<keyword evidence="2 4" id="KW-0863">Zinc-finger</keyword>
<dbReference type="GO" id="GO:0008270">
    <property type="term" value="F:zinc ion binding"/>
    <property type="evidence" value="ECO:0007669"/>
    <property type="project" value="UniProtKB-KW"/>
</dbReference>
<evidence type="ECO:0000259" key="6">
    <source>
        <dbReference type="PROSITE" id="PS50157"/>
    </source>
</evidence>
<dbReference type="PANTHER" id="PTHR23235">
    <property type="entry name" value="KRUEPPEL-LIKE TRANSCRIPTION FACTOR"/>
    <property type="match status" value="1"/>
</dbReference>
<feature type="domain" description="C2H2-type" evidence="6">
    <location>
        <begin position="279"/>
        <end position="304"/>
    </location>
</feature>
<dbReference type="InterPro" id="IPR013087">
    <property type="entry name" value="Znf_C2H2_type"/>
</dbReference>
<keyword evidence="1" id="KW-0479">Metal-binding</keyword>
<dbReference type="PROSITE" id="PS50157">
    <property type="entry name" value="ZINC_FINGER_C2H2_2"/>
    <property type="match status" value="1"/>
</dbReference>
<dbReference type="Proteomes" id="UP001286313">
    <property type="component" value="Unassembled WGS sequence"/>
</dbReference>
<comment type="caution">
    <text evidence="7">The sequence shown here is derived from an EMBL/GenBank/DDBJ whole genome shotgun (WGS) entry which is preliminary data.</text>
</comment>
<evidence type="ECO:0000256" key="5">
    <source>
        <dbReference type="SAM" id="MobiDB-lite"/>
    </source>
</evidence>
<dbReference type="SUPFAM" id="SSF57667">
    <property type="entry name" value="beta-beta-alpha zinc fingers"/>
    <property type="match status" value="1"/>
</dbReference>
<dbReference type="InterPro" id="IPR036236">
    <property type="entry name" value="Znf_C2H2_sf"/>
</dbReference>
<protein>
    <recommendedName>
        <fullName evidence="6">C2H2-type domain-containing protein</fullName>
    </recommendedName>
</protein>
<keyword evidence="8" id="KW-1185">Reference proteome</keyword>
<dbReference type="PROSITE" id="PS00028">
    <property type="entry name" value="ZINC_FINGER_C2H2_1"/>
    <property type="match status" value="1"/>
</dbReference>
<evidence type="ECO:0000313" key="8">
    <source>
        <dbReference type="Proteomes" id="UP001286313"/>
    </source>
</evidence>
<accession>A0AAE1ERW8</accession>
<gene>
    <name evidence="7" type="ORF">Pcinc_033644</name>
</gene>
<dbReference type="FunFam" id="3.30.160.60:FF:000021">
    <property type="entry name" value="Basic krueppel-like factor 3"/>
    <property type="match status" value="1"/>
</dbReference>
<sequence length="495" mass="53335">MDRYLKDEPRVKGCGRKLSGCDGDAPWTAFYEECDVPVQPVRFYTTKLHGRGVKGRNSRLLVKVKAEAFNSELNIKREHNDRLSCDSDDRLCDVSVKDEPLEDLDDPLSQDDLCGSERSLDSVSVSSSSSASSLASLEGDLDAPSSVGGQSPTRGRSLVSWASSEDMVTDARLEGGARRGSSTSFFGAAKLLTAKSAPNIATLTPPSSPETSPVSHTPALLKVHARSQVPKYISFTTSLPLKASNNGGNGSLTLGVRGVSVGVHQRAADTSPDAKRRVHKCLFPGCKKVYTKSSHLKAHQRTHTVGHYFPSKRSPSSSPPFLLFLKYSPPHLTLVPSISLSYSSSLHLYSHTSSLHLYSHPSSLHLHSHPSSLHPHSHPSSLHLHSHPSSLHLHSHPSSLHLHSHPSSLHPHSHPSSLHLHSHPSSLHLHSYPASLHLLILLLLPSSLTLLLPPSLIPTPSLTGRSPPPSPSTLVPEPSQGEMSCGGQETNGLEN</sequence>
<dbReference type="GO" id="GO:0000981">
    <property type="term" value="F:DNA-binding transcription factor activity, RNA polymerase II-specific"/>
    <property type="evidence" value="ECO:0007669"/>
    <property type="project" value="TreeGrafter"/>
</dbReference>
<organism evidence="7 8">
    <name type="scientific">Petrolisthes cinctipes</name>
    <name type="common">Flat porcelain crab</name>
    <dbReference type="NCBI Taxonomy" id="88211"/>
    <lineage>
        <taxon>Eukaryota</taxon>
        <taxon>Metazoa</taxon>
        <taxon>Ecdysozoa</taxon>
        <taxon>Arthropoda</taxon>
        <taxon>Crustacea</taxon>
        <taxon>Multicrustacea</taxon>
        <taxon>Malacostraca</taxon>
        <taxon>Eumalacostraca</taxon>
        <taxon>Eucarida</taxon>
        <taxon>Decapoda</taxon>
        <taxon>Pleocyemata</taxon>
        <taxon>Anomura</taxon>
        <taxon>Galatheoidea</taxon>
        <taxon>Porcellanidae</taxon>
        <taxon>Petrolisthes</taxon>
    </lineage>
</organism>
<name>A0AAE1ERW8_PETCI</name>
<keyword evidence="3" id="KW-0862">Zinc</keyword>
<dbReference type="GO" id="GO:0000978">
    <property type="term" value="F:RNA polymerase II cis-regulatory region sequence-specific DNA binding"/>
    <property type="evidence" value="ECO:0007669"/>
    <property type="project" value="TreeGrafter"/>
</dbReference>
<dbReference type="EMBL" id="JAWQEG010004772">
    <property type="protein sequence ID" value="KAK3860298.1"/>
    <property type="molecule type" value="Genomic_DNA"/>
</dbReference>
<proteinExistence type="predicted"/>